<reference evidence="3 4" key="1">
    <citation type="submission" date="2018-03" db="EMBL/GenBank/DDBJ databases">
        <title>The draft genome of Mesorhizobium soli JCM 19897.</title>
        <authorList>
            <person name="Li L."/>
            <person name="Liu L."/>
            <person name="Liang L."/>
            <person name="Wang T."/>
            <person name="Zhang X."/>
        </authorList>
    </citation>
    <scope>NUCLEOTIDE SEQUENCE [LARGE SCALE GENOMIC DNA]</scope>
    <source>
        <strain evidence="3 4">JCM 19897</strain>
    </source>
</reference>
<dbReference type="GO" id="GO:0003677">
    <property type="term" value="F:DNA binding"/>
    <property type="evidence" value="ECO:0007669"/>
    <property type="project" value="UniProtKB-KW"/>
</dbReference>
<evidence type="ECO:0000313" key="3">
    <source>
        <dbReference type="EMBL" id="PSJ58912.1"/>
    </source>
</evidence>
<dbReference type="InterPro" id="IPR013096">
    <property type="entry name" value="Cupin_2"/>
</dbReference>
<dbReference type="PANTHER" id="PTHR46797">
    <property type="entry name" value="HTH-TYPE TRANSCRIPTIONAL REGULATOR"/>
    <property type="match status" value="1"/>
</dbReference>
<dbReference type="AlphaFoldDB" id="A0A2P7S8U7"/>
<dbReference type="EMBL" id="PXYL01000009">
    <property type="protein sequence ID" value="PSJ58912.1"/>
    <property type="molecule type" value="Genomic_DNA"/>
</dbReference>
<dbReference type="OrthoDB" id="9814751at2"/>
<dbReference type="InterPro" id="IPR010982">
    <property type="entry name" value="Lambda_DNA-bd_dom_sf"/>
</dbReference>
<dbReference type="SUPFAM" id="SSF47413">
    <property type="entry name" value="lambda repressor-like DNA-binding domains"/>
    <property type="match status" value="1"/>
</dbReference>
<evidence type="ECO:0000256" key="1">
    <source>
        <dbReference type="ARBA" id="ARBA00023125"/>
    </source>
</evidence>
<keyword evidence="1" id="KW-0238">DNA-binding</keyword>
<dbReference type="SUPFAM" id="SSF51182">
    <property type="entry name" value="RmlC-like cupins"/>
    <property type="match status" value="1"/>
</dbReference>
<gene>
    <name evidence="3" type="ORF">C7I85_18310</name>
</gene>
<dbReference type="GO" id="GO:0003700">
    <property type="term" value="F:DNA-binding transcription factor activity"/>
    <property type="evidence" value="ECO:0007669"/>
    <property type="project" value="TreeGrafter"/>
</dbReference>
<keyword evidence="4" id="KW-1185">Reference proteome</keyword>
<dbReference type="InterPro" id="IPR001387">
    <property type="entry name" value="Cro/C1-type_HTH"/>
</dbReference>
<dbReference type="InterPro" id="IPR014710">
    <property type="entry name" value="RmlC-like_jellyroll"/>
</dbReference>
<evidence type="ECO:0000313" key="4">
    <source>
        <dbReference type="Proteomes" id="UP000240653"/>
    </source>
</evidence>
<dbReference type="SMART" id="SM00530">
    <property type="entry name" value="HTH_XRE"/>
    <property type="match status" value="1"/>
</dbReference>
<dbReference type="GO" id="GO:0005829">
    <property type="term" value="C:cytosol"/>
    <property type="evidence" value="ECO:0007669"/>
    <property type="project" value="TreeGrafter"/>
</dbReference>
<feature type="domain" description="HTH cro/C1-type" evidence="2">
    <location>
        <begin position="26"/>
        <end position="80"/>
    </location>
</feature>
<proteinExistence type="predicted"/>
<accession>A0A2P7S8U7</accession>
<sequence length="201" mass="22268">MSAEDQLGSELETDAAGEDLVLGGRIRGLRKRRKLTLAQLAEACNLSIGYISQIERNLAYPSIPALVNIAKSLGVTVQWFFAGASPVPQDEHGYVVRRGNRLKIQYDHGIIDELVTPKMSLQLEMIYTRLPPGTESAESYTHDGDGVGFVVSGELEMWVGDRHFHLYEGDSCSYSSGEPHRYRNPGSREAIIMWAISPPSF</sequence>
<dbReference type="Pfam" id="PF07883">
    <property type="entry name" value="Cupin_2"/>
    <property type="match status" value="1"/>
</dbReference>
<dbReference type="CDD" id="cd02209">
    <property type="entry name" value="cupin_XRE_C"/>
    <property type="match status" value="1"/>
</dbReference>
<name>A0A2P7S8U7_9HYPH</name>
<dbReference type="Gene3D" id="1.10.260.40">
    <property type="entry name" value="lambda repressor-like DNA-binding domains"/>
    <property type="match status" value="1"/>
</dbReference>
<dbReference type="PROSITE" id="PS50943">
    <property type="entry name" value="HTH_CROC1"/>
    <property type="match status" value="1"/>
</dbReference>
<comment type="caution">
    <text evidence="3">The sequence shown here is derived from an EMBL/GenBank/DDBJ whole genome shotgun (WGS) entry which is preliminary data.</text>
</comment>
<dbReference type="Pfam" id="PF01381">
    <property type="entry name" value="HTH_3"/>
    <property type="match status" value="1"/>
</dbReference>
<dbReference type="PANTHER" id="PTHR46797:SF2">
    <property type="entry name" value="TRANSCRIPTIONAL REGULATOR"/>
    <property type="match status" value="1"/>
</dbReference>
<dbReference type="Gene3D" id="2.60.120.10">
    <property type="entry name" value="Jelly Rolls"/>
    <property type="match status" value="1"/>
</dbReference>
<evidence type="ECO:0000259" key="2">
    <source>
        <dbReference type="PROSITE" id="PS50943"/>
    </source>
</evidence>
<dbReference type="InterPro" id="IPR050807">
    <property type="entry name" value="TransReg_Diox_bact_type"/>
</dbReference>
<dbReference type="Proteomes" id="UP000240653">
    <property type="component" value="Unassembled WGS sequence"/>
</dbReference>
<dbReference type="RefSeq" id="WP_106725446.1">
    <property type="nucleotide sequence ID" value="NZ_PXYL01000009.1"/>
</dbReference>
<protein>
    <submittedName>
        <fullName evidence="3">Cro/Cl family transcriptional regulator</fullName>
    </submittedName>
</protein>
<dbReference type="CDD" id="cd00093">
    <property type="entry name" value="HTH_XRE"/>
    <property type="match status" value="1"/>
</dbReference>
<organism evidence="3 4">
    <name type="scientific">Pseudaminobacter soli</name>
    <name type="common">ex Li et al. 2025</name>
    <dbReference type="NCBI Taxonomy" id="1295366"/>
    <lineage>
        <taxon>Bacteria</taxon>
        <taxon>Pseudomonadati</taxon>
        <taxon>Pseudomonadota</taxon>
        <taxon>Alphaproteobacteria</taxon>
        <taxon>Hyphomicrobiales</taxon>
        <taxon>Phyllobacteriaceae</taxon>
        <taxon>Pseudaminobacter</taxon>
    </lineage>
</organism>
<dbReference type="InterPro" id="IPR011051">
    <property type="entry name" value="RmlC_Cupin_sf"/>
</dbReference>